<keyword evidence="3" id="KW-1185">Reference proteome</keyword>
<evidence type="ECO:0000313" key="3">
    <source>
        <dbReference type="Proteomes" id="UP001283361"/>
    </source>
</evidence>
<organism evidence="2 3">
    <name type="scientific">Elysia crispata</name>
    <name type="common">lettuce slug</name>
    <dbReference type="NCBI Taxonomy" id="231223"/>
    <lineage>
        <taxon>Eukaryota</taxon>
        <taxon>Metazoa</taxon>
        <taxon>Spiralia</taxon>
        <taxon>Lophotrochozoa</taxon>
        <taxon>Mollusca</taxon>
        <taxon>Gastropoda</taxon>
        <taxon>Heterobranchia</taxon>
        <taxon>Euthyneura</taxon>
        <taxon>Panpulmonata</taxon>
        <taxon>Sacoglossa</taxon>
        <taxon>Placobranchoidea</taxon>
        <taxon>Plakobranchidae</taxon>
        <taxon>Elysia</taxon>
    </lineage>
</organism>
<dbReference type="AlphaFoldDB" id="A0AAE1DWL7"/>
<proteinExistence type="predicted"/>
<name>A0AAE1DWL7_9GAST</name>
<evidence type="ECO:0000313" key="2">
    <source>
        <dbReference type="EMBL" id="KAK3785746.1"/>
    </source>
</evidence>
<sequence>MRLAAEELRGAGTEDCVVDRALSVDGTWQHRGHASHHGVVTALSIEYGKCLAVEVLSNICKGCQFWNDKEGTEKHYRWSLKHQCKVNHNGSAGAIEAVFLRSADSRNLRYTQYLGDGDSASFIKVSEANPYGEEIDIEKLECVGHVQKRCGTRLRKIINVKGKKLDDGKAVVKLFQCLGIEGNYTLRACKAKDTERIAKSTYKSLEYSKKRRKTLRAIKKGFQDKAEATEGDMCSAGGL</sequence>
<accession>A0AAE1DWL7</accession>
<dbReference type="Pfam" id="PF20700">
    <property type="entry name" value="Mutator"/>
    <property type="match status" value="1"/>
</dbReference>
<comment type="caution">
    <text evidence="2">The sequence shown here is derived from an EMBL/GenBank/DDBJ whole genome shotgun (WGS) entry which is preliminary data.</text>
</comment>
<evidence type="ECO:0000259" key="1">
    <source>
        <dbReference type="Pfam" id="PF20700"/>
    </source>
</evidence>
<dbReference type="Proteomes" id="UP001283361">
    <property type="component" value="Unassembled WGS sequence"/>
</dbReference>
<gene>
    <name evidence="2" type="ORF">RRG08_006016</name>
</gene>
<dbReference type="EMBL" id="JAWDGP010002069">
    <property type="protein sequence ID" value="KAK3785746.1"/>
    <property type="molecule type" value="Genomic_DNA"/>
</dbReference>
<reference evidence="2" key="1">
    <citation type="journal article" date="2023" name="G3 (Bethesda)">
        <title>A reference genome for the long-term kleptoplast-retaining sea slug Elysia crispata morphotype clarki.</title>
        <authorList>
            <person name="Eastman K.E."/>
            <person name="Pendleton A.L."/>
            <person name="Shaikh M.A."/>
            <person name="Suttiyut T."/>
            <person name="Ogas R."/>
            <person name="Tomko P."/>
            <person name="Gavelis G."/>
            <person name="Widhalm J.R."/>
            <person name="Wisecaver J.H."/>
        </authorList>
    </citation>
    <scope>NUCLEOTIDE SEQUENCE</scope>
    <source>
        <strain evidence="2">ECLA1</strain>
    </source>
</reference>
<feature type="domain" description="Mutator-like transposase" evidence="1">
    <location>
        <begin position="8"/>
        <end position="164"/>
    </location>
</feature>
<dbReference type="InterPro" id="IPR049012">
    <property type="entry name" value="Mutator_transp_dom"/>
</dbReference>
<protein>
    <recommendedName>
        <fullName evidence="1">Mutator-like transposase domain-containing protein</fullName>
    </recommendedName>
</protein>